<accession>Q84Z64</accession>
<dbReference type="Proteomes" id="UP000000763">
    <property type="component" value="Chromosome 8"/>
</dbReference>
<feature type="region of interest" description="Disordered" evidence="1">
    <location>
        <begin position="20"/>
        <end position="60"/>
    </location>
</feature>
<sequence>MTDDGTVVVVVVALFAQMDQEGGQDGSNGQPNSHLLVQPPTKQRCDFISTKPSLSPPRHY</sequence>
<dbReference type="AlphaFoldDB" id="Q84Z64"/>
<evidence type="ECO:0000313" key="2">
    <source>
        <dbReference type="EMBL" id="BAC56783.1"/>
    </source>
</evidence>
<dbReference type="EMBL" id="AP004761">
    <property type="protein sequence ID" value="BAC56783.1"/>
    <property type="molecule type" value="Genomic_DNA"/>
</dbReference>
<organism evidence="2 3">
    <name type="scientific">Oryza sativa subsp. japonica</name>
    <name type="common">Rice</name>
    <dbReference type="NCBI Taxonomy" id="39947"/>
    <lineage>
        <taxon>Eukaryota</taxon>
        <taxon>Viridiplantae</taxon>
        <taxon>Streptophyta</taxon>
        <taxon>Embryophyta</taxon>
        <taxon>Tracheophyta</taxon>
        <taxon>Spermatophyta</taxon>
        <taxon>Magnoliopsida</taxon>
        <taxon>Liliopsida</taxon>
        <taxon>Poales</taxon>
        <taxon>Poaceae</taxon>
        <taxon>BOP clade</taxon>
        <taxon>Oryzoideae</taxon>
        <taxon>Oryzeae</taxon>
        <taxon>Oryzinae</taxon>
        <taxon>Oryza</taxon>
        <taxon>Oryza sativa</taxon>
    </lineage>
</organism>
<reference evidence="3" key="2">
    <citation type="journal article" date="2008" name="Nucleic Acids Res.">
        <title>The rice annotation project database (RAP-DB): 2008 update.</title>
        <authorList>
            <consortium name="The rice annotation project (RAP)"/>
        </authorList>
    </citation>
    <scope>GENOME REANNOTATION</scope>
    <source>
        <strain evidence="3">cv. Nipponbare</strain>
    </source>
</reference>
<proteinExistence type="predicted"/>
<reference evidence="3" key="1">
    <citation type="journal article" date="2005" name="Nature">
        <title>The map-based sequence of the rice genome.</title>
        <authorList>
            <consortium name="International rice genome sequencing project (IRGSP)"/>
            <person name="Matsumoto T."/>
            <person name="Wu J."/>
            <person name="Kanamori H."/>
            <person name="Katayose Y."/>
            <person name="Fujisawa M."/>
            <person name="Namiki N."/>
            <person name="Mizuno H."/>
            <person name="Yamamoto K."/>
            <person name="Antonio B.A."/>
            <person name="Baba T."/>
            <person name="Sakata K."/>
            <person name="Nagamura Y."/>
            <person name="Aoki H."/>
            <person name="Arikawa K."/>
            <person name="Arita K."/>
            <person name="Bito T."/>
            <person name="Chiden Y."/>
            <person name="Fujitsuka N."/>
            <person name="Fukunaka R."/>
            <person name="Hamada M."/>
            <person name="Harada C."/>
            <person name="Hayashi A."/>
            <person name="Hijishita S."/>
            <person name="Honda M."/>
            <person name="Hosokawa S."/>
            <person name="Ichikawa Y."/>
            <person name="Idonuma A."/>
            <person name="Iijima M."/>
            <person name="Ikeda M."/>
            <person name="Ikeno M."/>
            <person name="Ito K."/>
            <person name="Ito S."/>
            <person name="Ito T."/>
            <person name="Ito Y."/>
            <person name="Ito Y."/>
            <person name="Iwabuchi A."/>
            <person name="Kamiya K."/>
            <person name="Karasawa W."/>
            <person name="Kurita K."/>
            <person name="Katagiri S."/>
            <person name="Kikuta A."/>
            <person name="Kobayashi H."/>
            <person name="Kobayashi N."/>
            <person name="Machita K."/>
            <person name="Maehara T."/>
            <person name="Masukawa M."/>
            <person name="Mizubayashi T."/>
            <person name="Mukai Y."/>
            <person name="Nagasaki H."/>
            <person name="Nagata Y."/>
            <person name="Naito S."/>
            <person name="Nakashima M."/>
            <person name="Nakama Y."/>
            <person name="Nakamichi Y."/>
            <person name="Nakamura M."/>
            <person name="Meguro A."/>
            <person name="Negishi M."/>
            <person name="Ohta I."/>
            <person name="Ohta T."/>
            <person name="Okamoto M."/>
            <person name="Ono N."/>
            <person name="Saji S."/>
            <person name="Sakaguchi M."/>
            <person name="Sakai K."/>
            <person name="Shibata M."/>
            <person name="Shimokawa T."/>
            <person name="Song J."/>
            <person name="Takazaki Y."/>
            <person name="Terasawa K."/>
            <person name="Tsugane M."/>
            <person name="Tsuji K."/>
            <person name="Ueda S."/>
            <person name="Waki K."/>
            <person name="Yamagata H."/>
            <person name="Yamamoto M."/>
            <person name="Yamamoto S."/>
            <person name="Yamane H."/>
            <person name="Yoshiki S."/>
            <person name="Yoshihara R."/>
            <person name="Yukawa K."/>
            <person name="Zhong H."/>
            <person name="Yano M."/>
            <person name="Yuan Q."/>
            <person name="Ouyang S."/>
            <person name="Liu J."/>
            <person name="Jones K.M."/>
            <person name="Gansberger K."/>
            <person name="Moffat K."/>
            <person name="Hill J."/>
            <person name="Bera J."/>
            <person name="Fadrosh D."/>
            <person name="Jin S."/>
            <person name="Johri S."/>
            <person name="Kim M."/>
            <person name="Overton L."/>
            <person name="Reardon M."/>
            <person name="Tsitrin T."/>
            <person name="Vuong H."/>
            <person name="Weaver B."/>
            <person name="Ciecko A."/>
            <person name="Tallon L."/>
            <person name="Jackson J."/>
            <person name="Pai G."/>
            <person name="Aken S.V."/>
            <person name="Utterback T."/>
            <person name="Reidmuller S."/>
            <person name="Feldblyum T."/>
            <person name="Hsiao J."/>
            <person name="Zismann V."/>
            <person name="Iobst S."/>
            <person name="de Vazeille A.R."/>
            <person name="Buell C.R."/>
            <person name="Ying K."/>
            <person name="Li Y."/>
            <person name="Lu T."/>
            <person name="Huang Y."/>
            <person name="Zhao Q."/>
            <person name="Feng Q."/>
            <person name="Zhang L."/>
            <person name="Zhu J."/>
            <person name="Weng Q."/>
            <person name="Mu J."/>
            <person name="Lu Y."/>
            <person name="Fan D."/>
            <person name="Liu Y."/>
            <person name="Guan J."/>
            <person name="Zhang Y."/>
            <person name="Yu S."/>
            <person name="Liu X."/>
            <person name="Zhang Y."/>
            <person name="Hong G."/>
            <person name="Han B."/>
            <person name="Choisne N."/>
            <person name="Demange N."/>
            <person name="Orjeda G."/>
            <person name="Samain S."/>
            <person name="Cattolico L."/>
            <person name="Pelletier E."/>
            <person name="Couloux A."/>
            <person name="Segurens B."/>
            <person name="Wincker P."/>
            <person name="D'Hont A."/>
            <person name="Scarpelli C."/>
            <person name="Weissenbach J."/>
            <person name="Salanoubat M."/>
            <person name="Quetier F."/>
            <person name="Yu Y."/>
            <person name="Kim H.R."/>
            <person name="Rambo T."/>
            <person name="Currie J."/>
            <person name="Collura K."/>
            <person name="Luo M."/>
            <person name="Yang T."/>
            <person name="Ammiraju J.S.S."/>
            <person name="Engler F."/>
            <person name="Soderlund C."/>
            <person name="Wing R.A."/>
            <person name="Palmer L.E."/>
            <person name="de la Bastide M."/>
            <person name="Spiegel L."/>
            <person name="Nascimento L."/>
            <person name="Zutavern T."/>
            <person name="O'Shaughnessy A."/>
            <person name="Dike S."/>
            <person name="Dedhia N."/>
            <person name="Preston R."/>
            <person name="Balija V."/>
            <person name="McCombie W.R."/>
            <person name="Chow T."/>
            <person name="Chen H."/>
            <person name="Chung M."/>
            <person name="Chen C."/>
            <person name="Shaw J."/>
            <person name="Wu H."/>
            <person name="Hsiao K."/>
            <person name="Chao Y."/>
            <person name="Chu M."/>
            <person name="Cheng C."/>
            <person name="Hour A."/>
            <person name="Lee P."/>
            <person name="Lin S."/>
            <person name="Lin Y."/>
            <person name="Liou J."/>
            <person name="Liu S."/>
            <person name="Hsing Y."/>
            <person name="Raghuvanshi S."/>
            <person name="Mohanty A."/>
            <person name="Bharti A.K."/>
            <person name="Gaur A."/>
            <person name="Gupta V."/>
            <person name="Kumar D."/>
            <person name="Ravi V."/>
            <person name="Vij S."/>
            <person name="Kapur A."/>
            <person name="Khurana P."/>
            <person name="Khurana P."/>
            <person name="Khurana J.P."/>
            <person name="Tyagi A.K."/>
            <person name="Gaikwad K."/>
            <person name="Singh A."/>
            <person name="Dalal V."/>
            <person name="Srivastava S."/>
            <person name="Dixit A."/>
            <person name="Pal A.K."/>
            <person name="Ghazi I.A."/>
            <person name="Yadav M."/>
            <person name="Pandit A."/>
            <person name="Bhargava A."/>
            <person name="Sureshbabu K."/>
            <person name="Batra K."/>
            <person name="Sharma T.R."/>
            <person name="Mohapatra T."/>
            <person name="Singh N.K."/>
            <person name="Messing J."/>
            <person name="Nelson A.B."/>
            <person name="Fuks G."/>
            <person name="Kavchok S."/>
            <person name="Keizer G."/>
            <person name="Linton E."/>
            <person name="Llaca V."/>
            <person name="Song R."/>
            <person name="Tanyolac B."/>
            <person name="Young S."/>
            <person name="Ho-Il K."/>
            <person name="Hahn J.H."/>
            <person name="Sangsakoo G."/>
            <person name="Vanavichit A."/>
            <person name="de Mattos Luiz.A.T."/>
            <person name="Zimmer P.D."/>
            <person name="Malone G."/>
            <person name="Dellagostin O."/>
            <person name="de Oliveira A.C."/>
            <person name="Bevan M."/>
            <person name="Bancroft I."/>
            <person name="Minx P."/>
            <person name="Cordum H."/>
            <person name="Wilson R."/>
            <person name="Cheng Z."/>
            <person name="Jin W."/>
            <person name="Jiang J."/>
            <person name="Leong S.A."/>
            <person name="Iwama H."/>
            <person name="Gojobori T."/>
            <person name="Itoh T."/>
            <person name="Niimura Y."/>
            <person name="Fujii Y."/>
            <person name="Habara T."/>
            <person name="Sakai H."/>
            <person name="Sato Y."/>
            <person name="Wilson G."/>
            <person name="Kumar K."/>
            <person name="McCouch S."/>
            <person name="Juretic N."/>
            <person name="Hoen D."/>
            <person name="Wright S."/>
            <person name="Bruskiewich R."/>
            <person name="Bureau T."/>
            <person name="Miyao A."/>
            <person name="Hirochika H."/>
            <person name="Nishikawa T."/>
            <person name="Kadowaki K."/>
            <person name="Sugiura M."/>
            <person name="Burr B."/>
            <person name="Sasaki T."/>
        </authorList>
    </citation>
    <scope>NUCLEOTIDE SEQUENCE [LARGE SCALE GENOMIC DNA]</scope>
    <source>
        <strain evidence="3">cv. Nipponbare</strain>
    </source>
</reference>
<evidence type="ECO:0000313" key="3">
    <source>
        <dbReference type="Proteomes" id="UP000000763"/>
    </source>
</evidence>
<gene>
    <name evidence="2" type="primary">P0686C03.123</name>
</gene>
<evidence type="ECO:0000256" key="1">
    <source>
        <dbReference type="SAM" id="MobiDB-lite"/>
    </source>
</evidence>
<protein>
    <submittedName>
        <fullName evidence="2">Uncharacterized protein</fullName>
    </submittedName>
</protein>
<name>Q84Z64_ORYSJ</name>